<feature type="transmembrane region" description="Helical" evidence="1">
    <location>
        <begin position="183"/>
        <end position="204"/>
    </location>
</feature>
<protein>
    <recommendedName>
        <fullName evidence="2">UBA domain-containing protein</fullName>
    </recommendedName>
</protein>
<gene>
    <name evidence="3" type="ORF">CAUS1442_LOCUS812</name>
</gene>
<evidence type="ECO:0000256" key="1">
    <source>
        <dbReference type="SAM" id="Phobius"/>
    </source>
</evidence>
<keyword evidence="1" id="KW-0472">Membrane</keyword>
<accession>A0A7R9WP76</accession>
<dbReference type="AlphaFoldDB" id="A0A7R9WP76"/>
<feature type="transmembrane region" description="Helical" evidence="1">
    <location>
        <begin position="70"/>
        <end position="89"/>
    </location>
</feature>
<dbReference type="PROSITE" id="PS50030">
    <property type="entry name" value="UBA"/>
    <property type="match status" value="1"/>
</dbReference>
<dbReference type="InterPro" id="IPR009060">
    <property type="entry name" value="UBA-like_sf"/>
</dbReference>
<keyword evidence="1" id="KW-0812">Transmembrane</keyword>
<reference evidence="3" key="1">
    <citation type="submission" date="2021-01" db="EMBL/GenBank/DDBJ databases">
        <authorList>
            <person name="Corre E."/>
            <person name="Pelletier E."/>
            <person name="Niang G."/>
            <person name="Scheremetjew M."/>
            <person name="Finn R."/>
            <person name="Kale V."/>
            <person name="Holt S."/>
            <person name="Cochrane G."/>
            <person name="Meng A."/>
            <person name="Brown T."/>
            <person name="Cohen L."/>
        </authorList>
    </citation>
    <scope>NUCLEOTIDE SEQUENCE</scope>
    <source>
        <strain evidence="3">CCMP3328</strain>
    </source>
</reference>
<dbReference type="EMBL" id="HBEF01001283">
    <property type="protein sequence ID" value="CAD8328715.1"/>
    <property type="molecule type" value="Transcribed_RNA"/>
</dbReference>
<evidence type="ECO:0000259" key="2">
    <source>
        <dbReference type="PROSITE" id="PS50030"/>
    </source>
</evidence>
<dbReference type="SMART" id="SM00165">
    <property type="entry name" value="UBA"/>
    <property type="match status" value="1"/>
</dbReference>
<dbReference type="Gene3D" id="1.10.8.10">
    <property type="entry name" value="DNA helicase RuvA subunit, C-terminal domain"/>
    <property type="match status" value="1"/>
</dbReference>
<name>A0A7R9WP76_9STRA</name>
<feature type="transmembrane region" description="Helical" evidence="1">
    <location>
        <begin position="14"/>
        <end position="35"/>
    </location>
</feature>
<feature type="transmembrane region" description="Helical" evidence="1">
    <location>
        <begin position="156"/>
        <end position="177"/>
    </location>
</feature>
<dbReference type="FunFam" id="1.10.8.10:FF:000003">
    <property type="entry name" value="UV excision repair protein RAD23 homolog"/>
    <property type="match status" value="1"/>
</dbReference>
<dbReference type="Pfam" id="PF00627">
    <property type="entry name" value="UBA"/>
    <property type="match status" value="1"/>
</dbReference>
<dbReference type="InterPro" id="IPR015940">
    <property type="entry name" value="UBA"/>
</dbReference>
<feature type="domain" description="UBA" evidence="2">
    <location>
        <begin position="275"/>
        <end position="315"/>
    </location>
</feature>
<feature type="transmembrane region" description="Helical" evidence="1">
    <location>
        <begin position="101"/>
        <end position="122"/>
    </location>
</feature>
<evidence type="ECO:0000313" key="3">
    <source>
        <dbReference type="EMBL" id="CAD8328715.1"/>
    </source>
</evidence>
<keyword evidence="1" id="KW-1133">Transmembrane helix</keyword>
<proteinExistence type="predicted"/>
<dbReference type="SUPFAM" id="SSF46934">
    <property type="entry name" value="UBA-like"/>
    <property type="match status" value="1"/>
</dbReference>
<organism evidence="3">
    <name type="scientific">Craspedostauros australis</name>
    <dbReference type="NCBI Taxonomy" id="1486917"/>
    <lineage>
        <taxon>Eukaryota</taxon>
        <taxon>Sar</taxon>
        <taxon>Stramenopiles</taxon>
        <taxon>Ochrophyta</taxon>
        <taxon>Bacillariophyta</taxon>
        <taxon>Bacillariophyceae</taxon>
        <taxon>Bacillariophycidae</taxon>
        <taxon>Naviculales</taxon>
        <taxon>Naviculaceae</taxon>
        <taxon>Craspedostauros</taxon>
    </lineage>
</organism>
<sequence length="315" mass="34095">MAPASSSSSSYQQAWFLGAPATKVSMLILLFLNVLSHSSGGTSSGSGHIASTMHRSFHGFRWSDFLTSKFLYASTAQFITGVLCMATHLRRLEREFGSEKFVVFLGFVTAFTICMEVLGLVVLDIVPPRYNGAFSWLGAALFMMERYTPRMNPNFVSVLGFAFSEKILSYIFSIYIICSGGMTTIVPAAMGAAGAAAFVTLPSFRLPSFVTKLGANLFSFVTDDPPSVYAPLVQNHVGGRNRTATDAFGMAVNNNNNNNNIAHRRRPAAPIAPVGPSEDAIQQLTSMGFSRENVVRALERSGNSVERAADQLLSQ</sequence>